<feature type="region of interest" description="Disordered" evidence="6">
    <location>
        <begin position="1"/>
        <end position="20"/>
    </location>
</feature>
<name>A0A212A776_9RHOB</name>
<comment type="caution">
    <text evidence="7">The sequence shown here is derived from an EMBL/GenBank/DDBJ whole genome shotgun (WGS) entry which is preliminary data.</text>
</comment>
<dbReference type="PANTHER" id="PTHR30244">
    <property type="entry name" value="TRANSAMINASE"/>
    <property type="match status" value="1"/>
</dbReference>
<accession>A0A212A776</accession>
<dbReference type="CDD" id="cd00616">
    <property type="entry name" value="AHBA_syn"/>
    <property type="match status" value="1"/>
</dbReference>
<dbReference type="InterPro" id="IPR015421">
    <property type="entry name" value="PyrdxlP-dep_Trfase_major"/>
</dbReference>
<proteinExistence type="inferred from homology"/>
<dbReference type="OrthoDB" id="9768668at2"/>
<gene>
    <name evidence="7" type="ORF">CDV49_17355</name>
</gene>
<evidence type="ECO:0000256" key="1">
    <source>
        <dbReference type="ARBA" id="ARBA00022898"/>
    </source>
</evidence>
<dbReference type="PIRSF" id="PIRSF000390">
    <property type="entry name" value="PLP_StrS"/>
    <property type="match status" value="1"/>
</dbReference>
<evidence type="ECO:0000256" key="4">
    <source>
        <dbReference type="PIRSR" id="PIRSR000390-2"/>
    </source>
</evidence>
<dbReference type="AlphaFoldDB" id="A0A212A776"/>
<dbReference type="PANTHER" id="PTHR30244:SF36">
    <property type="entry name" value="3-OXO-GLUCOSE-6-PHOSPHATE:GLUTAMATE AMINOTRANSFERASE"/>
    <property type="match status" value="1"/>
</dbReference>
<feature type="active site" description="Proton acceptor" evidence="3">
    <location>
        <position position="210"/>
    </location>
</feature>
<dbReference type="EMBL" id="NIPW01000040">
    <property type="protein sequence ID" value="OWJ75332.1"/>
    <property type="molecule type" value="Genomic_DNA"/>
</dbReference>
<dbReference type="Gene3D" id="3.90.1150.10">
    <property type="entry name" value="Aspartate Aminotransferase, domain 1"/>
    <property type="match status" value="1"/>
</dbReference>
<dbReference type="SUPFAM" id="SSF53383">
    <property type="entry name" value="PLP-dependent transferases"/>
    <property type="match status" value="1"/>
</dbReference>
<evidence type="ECO:0008006" key="9">
    <source>
        <dbReference type="Google" id="ProtNLM"/>
    </source>
</evidence>
<dbReference type="InterPro" id="IPR000653">
    <property type="entry name" value="DegT/StrS_aminotransferase"/>
</dbReference>
<dbReference type="GO" id="GO:0000271">
    <property type="term" value="P:polysaccharide biosynthetic process"/>
    <property type="evidence" value="ECO:0007669"/>
    <property type="project" value="TreeGrafter"/>
</dbReference>
<protein>
    <recommendedName>
        <fullName evidence="9">Aminotransferase DegT</fullName>
    </recommendedName>
</protein>
<feature type="modified residue" description="N6-(pyridoxal phosphate)lysine" evidence="4">
    <location>
        <position position="210"/>
    </location>
</feature>
<dbReference type="Proteomes" id="UP000196878">
    <property type="component" value="Unassembled WGS sequence"/>
</dbReference>
<dbReference type="Gene3D" id="3.40.640.10">
    <property type="entry name" value="Type I PLP-dependent aspartate aminotransferase-like (Major domain)"/>
    <property type="match status" value="1"/>
</dbReference>
<evidence type="ECO:0000313" key="8">
    <source>
        <dbReference type="Proteomes" id="UP000196878"/>
    </source>
</evidence>
<dbReference type="GO" id="GO:0008483">
    <property type="term" value="F:transaminase activity"/>
    <property type="evidence" value="ECO:0007669"/>
    <property type="project" value="TreeGrafter"/>
</dbReference>
<reference evidence="7 8" key="1">
    <citation type="submission" date="2016-12" db="EMBL/GenBank/DDBJ databases">
        <title>Comparison of Traditional DNA-DNA Hybridization with In Silico Genomic Analysis.</title>
        <authorList>
            <person name="Nicholson A.C."/>
            <person name="Humrighouse B.W."/>
            <person name="Graziano J."/>
            <person name="Lasker B."/>
            <person name="Whitney A.M."/>
            <person name="Mcquiston J.R."/>
        </authorList>
    </citation>
    <scope>NUCLEOTIDE SEQUENCE [LARGE SCALE GENOMIC DNA]</scope>
    <source>
        <strain evidence="7 8">H2240</strain>
    </source>
</reference>
<evidence type="ECO:0000256" key="5">
    <source>
        <dbReference type="RuleBase" id="RU004508"/>
    </source>
</evidence>
<organism evidence="7 8">
    <name type="scientific">Haematobacter genomosp. 1</name>
    <dbReference type="NCBI Taxonomy" id="366618"/>
    <lineage>
        <taxon>Bacteria</taxon>
        <taxon>Pseudomonadati</taxon>
        <taxon>Pseudomonadota</taxon>
        <taxon>Alphaproteobacteria</taxon>
        <taxon>Rhodobacterales</taxon>
        <taxon>Paracoccaceae</taxon>
        <taxon>Haematobacter</taxon>
    </lineage>
</organism>
<dbReference type="InterPro" id="IPR015424">
    <property type="entry name" value="PyrdxlP-dep_Trfase"/>
</dbReference>
<keyword evidence="8" id="KW-1185">Reference proteome</keyword>
<dbReference type="GO" id="GO:0030170">
    <property type="term" value="F:pyridoxal phosphate binding"/>
    <property type="evidence" value="ECO:0007669"/>
    <property type="project" value="TreeGrafter"/>
</dbReference>
<feature type="compositionally biased region" description="Polar residues" evidence="6">
    <location>
        <begin position="1"/>
        <end position="15"/>
    </location>
</feature>
<keyword evidence="1 4" id="KW-0663">Pyridoxal phosphate</keyword>
<comment type="similarity">
    <text evidence="2 5">Belongs to the DegT/DnrJ/EryC1 family.</text>
</comment>
<evidence type="ECO:0000313" key="7">
    <source>
        <dbReference type="EMBL" id="OWJ75332.1"/>
    </source>
</evidence>
<dbReference type="RefSeq" id="WP_088216654.1">
    <property type="nucleotide sequence ID" value="NZ_NIPW01000040.1"/>
</dbReference>
<evidence type="ECO:0000256" key="3">
    <source>
        <dbReference type="PIRSR" id="PIRSR000390-1"/>
    </source>
</evidence>
<evidence type="ECO:0000256" key="2">
    <source>
        <dbReference type="ARBA" id="ARBA00037999"/>
    </source>
</evidence>
<dbReference type="Pfam" id="PF01041">
    <property type="entry name" value="DegT_DnrJ_EryC1"/>
    <property type="match status" value="1"/>
</dbReference>
<evidence type="ECO:0000256" key="6">
    <source>
        <dbReference type="SAM" id="MobiDB-lite"/>
    </source>
</evidence>
<dbReference type="InterPro" id="IPR015422">
    <property type="entry name" value="PyrdxlP-dep_Trfase_small"/>
</dbReference>
<sequence>MTVQSRPTASETASGTPEPVPFFGIARENTALEAELLPEISRILRAGEMVNNADVRAFEAGVAETAGRAHAIATTSGTDALAFALMALGIGPGDEVIVPDFTFIASASAILRTGARPVFADIGMGEAEREEAPCTLDLSDAERRLTPATRAMVWVGLFGGMGDPAPVEDFARRHGLLLVEDASQNFGAAWRNRPAGGMGDISSFSFDRFKVLSALGTGGAVVTDDGEVAARLRALRYHGMHEGQSRMLGFNSQMPAITAAALNVKLGHHARWVAERTAIAAAYDAGLAGLPVTRLSWPRDCHHVWHKYVLLAPDPDALAGHLAARGIATRRHYARPLHREPVFAAFADGAGYPAAERLADEVLSLPMHAQLTGEEVARVIDAVTGFYA</sequence>